<evidence type="ECO:0000313" key="7">
    <source>
        <dbReference type="Proteomes" id="UP000278542"/>
    </source>
</evidence>
<dbReference type="InterPro" id="IPR036937">
    <property type="entry name" value="Adhesion_dom_fimbrial_sf"/>
</dbReference>
<dbReference type="InterPro" id="IPR008966">
    <property type="entry name" value="Adhesion_dom_sf"/>
</dbReference>
<dbReference type="PANTHER" id="PTHR33420">
    <property type="entry name" value="FIMBRIAL SUBUNIT ELFA-RELATED"/>
    <property type="match status" value="1"/>
</dbReference>
<dbReference type="PANTHER" id="PTHR33420:SF3">
    <property type="entry name" value="FIMBRIAL SUBUNIT ELFA"/>
    <property type="match status" value="1"/>
</dbReference>
<evidence type="ECO:0000256" key="3">
    <source>
        <dbReference type="ARBA" id="ARBA00022729"/>
    </source>
</evidence>
<comment type="caution">
    <text evidence="6">The sequence shown here is derived from an EMBL/GenBank/DDBJ whole genome shotgun (WGS) entry which is preliminary data.</text>
</comment>
<protein>
    <submittedName>
        <fullName evidence="6">Type 1 fimbria pilin</fullName>
    </submittedName>
</protein>
<sequence length="165" mass="17826">MFTMFANSELASVYGKVGMKGQIYYSACTIDTQSLDQTINMGNTPIHELLEQGAGPSIFFSIRLIDCDFGQNPNGIKGDLGITFDGLSEGNFFMVSGDASGIGLAIYNDAQVMIMPGVATSLSNHNIHLNDNIASLIYRIQLVKIGSTMSSGNYNATLNFKIDYN</sequence>
<proteinExistence type="inferred from homology"/>
<gene>
    <name evidence="6" type="ORF">DES39_1626</name>
</gene>
<keyword evidence="4" id="KW-0281">Fimbrium</keyword>
<evidence type="ECO:0000256" key="4">
    <source>
        <dbReference type="ARBA" id="ARBA00023263"/>
    </source>
</evidence>
<evidence type="ECO:0000313" key="6">
    <source>
        <dbReference type="EMBL" id="RKS85117.1"/>
    </source>
</evidence>
<dbReference type="GO" id="GO:0043709">
    <property type="term" value="P:cell adhesion involved in single-species biofilm formation"/>
    <property type="evidence" value="ECO:0007669"/>
    <property type="project" value="TreeGrafter"/>
</dbReference>
<comment type="subcellular location">
    <subcellularLocation>
        <location evidence="1">Fimbrium</location>
    </subcellularLocation>
</comment>
<evidence type="ECO:0000256" key="2">
    <source>
        <dbReference type="ARBA" id="ARBA00006671"/>
    </source>
</evidence>
<feature type="domain" description="Fimbrial-type adhesion" evidence="5">
    <location>
        <begin position="19"/>
        <end position="164"/>
    </location>
</feature>
<evidence type="ECO:0000259" key="5">
    <source>
        <dbReference type="Pfam" id="PF00419"/>
    </source>
</evidence>
<dbReference type="EMBL" id="RBWY01000003">
    <property type="protein sequence ID" value="RKS85117.1"/>
    <property type="molecule type" value="Genomic_DNA"/>
</dbReference>
<dbReference type="SUPFAM" id="SSF49401">
    <property type="entry name" value="Bacterial adhesins"/>
    <property type="match status" value="1"/>
</dbReference>
<comment type="similarity">
    <text evidence="2">Belongs to the fimbrial protein family.</text>
</comment>
<reference evidence="6 7" key="1">
    <citation type="submission" date="2018-10" db="EMBL/GenBank/DDBJ databases">
        <title>Genomic Encyclopedia of Type Strains, Phase IV (KMG-IV): sequencing the most valuable type-strain genomes for metagenomic binning, comparative biology and taxonomic classification.</title>
        <authorList>
            <person name="Goeker M."/>
        </authorList>
    </citation>
    <scope>NUCLEOTIDE SEQUENCE [LARGE SCALE GENOMIC DNA]</scope>
    <source>
        <strain evidence="6 7">DSM 22228</strain>
    </source>
</reference>
<dbReference type="InterPro" id="IPR050263">
    <property type="entry name" value="Bact_Fimbrial_Adh_Pro"/>
</dbReference>
<keyword evidence="7" id="KW-1185">Reference proteome</keyword>
<dbReference type="Gene3D" id="2.60.40.1090">
    <property type="entry name" value="Fimbrial-type adhesion domain"/>
    <property type="match status" value="1"/>
</dbReference>
<evidence type="ECO:0000256" key="1">
    <source>
        <dbReference type="ARBA" id="ARBA00004561"/>
    </source>
</evidence>
<dbReference type="AlphaFoldDB" id="A0A495RCB3"/>
<accession>A0A495RCB3</accession>
<dbReference type="InterPro" id="IPR000259">
    <property type="entry name" value="Adhesion_dom_fimbrial"/>
</dbReference>
<keyword evidence="3" id="KW-0732">Signal</keyword>
<name>A0A495RCB3_9GAMM</name>
<dbReference type="Proteomes" id="UP000278542">
    <property type="component" value="Unassembled WGS sequence"/>
</dbReference>
<organism evidence="6 7">
    <name type="scientific">Orbus hercynius</name>
    <dbReference type="NCBI Taxonomy" id="593135"/>
    <lineage>
        <taxon>Bacteria</taxon>
        <taxon>Pseudomonadati</taxon>
        <taxon>Pseudomonadota</taxon>
        <taxon>Gammaproteobacteria</taxon>
        <taxon>Orbales</taxon>
        <taxon>Orbaceae</taxon>
        <taxon>Orbus</taxon>
    </lineage>
</organism>
<dbReference type="Pfam" id="PF00419">
    <property type="entry name" value="Fimbrial"/>
    <property type="match status" value="1"/>
</dbReference>
<dbReference type="GO" id="GO:0009289">
    <property type="term" value="C:pilus"/>
    <property type="evidence" value="ECO:0007669"/>
    <property type="project" value="UniProtKB-SubCell"/>
</dbReference>